<evidence type="ECO:0000256" key="14">
    <source>
        <dbReference type="ARBA" id="ARBA00023264"/>
    </source>
</evidence>
<dbReference type="InterPro" id="IPR000829">
    <property type="entry name" value="DAGK"/>
</dbReference>
<dbReference type="GO" id="GO:0046872">
    <property type="term" value="F:metal ion binding"/>
    <property type="evidence" value="ECO:0007669"/>
    <property type="project" value="UniProtKB-KW"/>
</dbReference>
<evidence type="ECO:0000256" key="18">
    <source>
        <dbReference type="PIRSR" id="PIRSR600829-4"/>
    </source>
</evidence>
<evidence type="ECO:0000256" key="5">
    <source>
        <dbReference type="ARBA" id="ARBA00022679"/>
    </source>
</evidence>
<keyword evidence="5" id="KW-0808">Transferase</keyword>
<keyword evidence="12 19" id="KW-0472">Membrane</keyword>
<dbReference type="PANTHER" id="PTHR34299">
    <property type="entry name" value="DIACYLGLYCEROL KINASE"/>
    <property type="match status" value="1"/>
</dbReference>
<dbReference type="Gene3D" id="1.10.287.3610">
    <property type="match status" value="1"/>
</dbReference>
<evidence type="ECO:0000256" key="6">
    <source>
        <dbReference type="ARBA" id="ARBA00022692"/>
    </source>
</evidence>
<evidence type="ECO:0000256" key="3">
    <source>
        <dbReference type="ARBA" id="ARBA00022475"/>
    </source>
</evidence>
<organism evidence="20 21">
    <name type="scientific">Reticulibacter mediterranei</name>
    <dbReference type="NCBI Taxonomy" id="2778369"/>
    <lineage>
        <taxon>Bacteria</taxon>
        <taxon>Bacillati</taxon>
        <taxon>Chloroflexota</taxon>
        <taxon>Ktedonobacteria</taxon>
        <taxon>Ktedonobacterales</taxon>
        <taxon>Reticulibacteraceae</taxon>
        <taxon>Reticulibacter</taxon>
    </lineage>
</organism>
<evidence type="ECO:0000256" key="13">
    <source>
        <dbReference type="ARBA" id="ARBA00023209"/>
    </source>
</evidence>
<evidence type="ECO:0000256" key="1">
    <source>
        <dbReference type="ARBA" id="ARBA00004651"/>
    </source>
</evidence>
<feature type="active site" description="Proton acceptor" evidence="15">
    <location>
        <position position="87"/>
    </location>
</feature>
<keyword evidence="18" id="KW-0460">Magnesium</keyword>
<evidence type="ECO:0000256" key="19">
    <source>
        <dbReference type="SAM" id="Phobius"/>
    </source>
</evidence>
<comment type="caution">
    <text evidence="20">The sequence shown here is derived from an EMBL/GenBank/DDBJ whole genome shotgun (WGS) entry which is preliminary data.</text>
</comment>
<keyword evidence="11" id="KW-0443">Lipid metabolism</keyword>
<evidence type="ECO:0000256" key="11">
    <source>
        <dbReference type="ARBA" id="ARBA00023098"/>
    </source>
</evidence>
<keyword evidence="9 17" id="KW-0067">ATP-binding</keyword>
<sequence length="145" mass="15654">MSQPSSPSKPAEPRISPPSPPKSAWAKFIASFGYAFQGLWYALSTQRNARVHAVIATLATVLGIVLRISAVEFAIIFIAIAGVFVAEMFNTVFELCVDLTSPEYHPLAKIAKDVAAGAVLVSAMLAIVIGLFIFGPHLWLFISHR</sequence>
<feature type="transmembrane region" description="Helical" evidence="19">
    <location>
        <begin position="73"/>
        <end position="95"/>
    </location>
</feature>
<evidence type="ECO:0000256" key="4">
    <source>
        <dbReference type="ARBA" id="ARBA00022516"/>
    </source>
</evidence>
<keyword evidence="7 17" id="KW-0547">Nucleotide-binding</keyword>
<evidence type="ECO:0000256" key="15">
    <source>
        <dbReference type="PIRSR" id="PIRSR600829-1"/>
    </source>
</evidence>
<evidence type="ECO:0000313" key="20">
    <source>
        <dbReference type="EMBL" id="GHO91578.1"/>
    </source>
</evidence>
<keyword evidence="21" id="KW-1185">Reference proteome</keyword>
<keyword evidence="14" id="KW-1208">Phospholipid metabolism</keyword>
<dbReference type="PANTHER" id="PTHR34299:SF1">
    <property type="entry name" value="DIACYLGLYCEROL KINASE"/>
    <property type="match status" value="1"/>
</dbReference>
<evidence type="ECO:0000256" key="16">
    <source>
        <dbReference type="PIRSR" id="PIRSR600829-2"/>
    </source>
</evidence>
<keyword evidence="6 19" id="KW-0812">Transmembrane</keyword>
<protein>
    <submittedName>
        <fullName evidence="20">Diacylglycerol kinase</fullName>
    </submittedName>
</protein>
<name>A0A8J3IDM3_9CHLR</name>
<dbReference type="GO" id="GO:0005524">
    <property type="term" value="F:ATP binding"/>
    <property type="evidence" value="ECO:0007669"/>
    <property type="project" value="UniProtKB-KW"/>
</dbReference>
<dbReference type="RefSeq" id="WP_220202466.1">
    <property type="nucleotide sequence ID" value="NZ_BNJK01000001.1"/>
</dbReference>
<keyword evidence="3" id="KW-1003">Cell membrane</keyword>
<dbReference type="AlphaFoldDB" id="A0A8J3IDM3"/>
<feature type="binding site" evidence="17">
    <location>
        <begin position="112"/>
        <end position="113"/>
    </location>
    <ligand>
        <name>ATP</name>
        <dbReference type="ChEBI" id="CHEBI:30616"/>
    </ligand>
</feature>
<proteinExistence type="inferred from homology"/>
<evidence type="ECO:0000313" key="21">
    <source>
        <dbReference type="Proteomes" id="UP000597444"/>
    </source>
</evidence>
<dbReference type="InterPro" id="IPR033717">
    <property type="entry name" value="UDPK"/>
</dbReference>
<comment type="cofactor">
    <cofactor evidence="18">
        <name>Mg(2+)</name>
        <dbReference type="ChEBI" id="CHEBI:18420"/>
    </cofactor>
    <text evidence="18">Mn(2+), Zn(2+), Cd(2+) and Co(2+) support activity to lesser extents.</text>
</comment>
<feature type="transmembrane region" description="Helical" evidence="19">
    <location>
        <begin position="24"/>
        <end position="43"/>
    </location>
</feature>
<feature type="binding site" evidence="17">
    <location>
        <position position="94"/>
    </location>
    <ligand>
        <name>ATP</name>
        <dbReference type="ChEBI" id="CHEBI:30616"/>
    </ligand>
</feature>
<accession>A0A8J3IDM3</accession>
<feature type="transmembrane region" description="Helical" evidence="19">
    <location>
        <begin position="115"/>
        <end position="142"/>
    </location>
</feature>
<dbReference type="EMBL" id="BNJK01000001">
    <property type="protein sequence ID" value="GHO91578.1"/>
    <property type="molecule type" value="Genomic_DNA"/>
</dbReference>
<dbReference type="GO" id="GO:0005886">
    <property type="term" value="C:plasma membrane"/>
    <property type="evidence" value="ECO:0007669"/>
    <property type="project" value="UniProtKB-SubCell"/>
</dbReference>
<comment type="similarity">
    <text evidence="2">Belongs to the bacterial diacylglycerol kinase family.</text>
</comment>
<evidence type="ECO:0000256" key="10">
    <source>
        <dbReference type="ARBA" id="ARBA00022989"/>
    </source>
</evidence>
<evidence type="ECO:0000256" key="2">
    <source>
        <dbReference type="ARBA" id="ARBA00005967"/>
    </source>
</evidence>
<feature type="binding site" evidence="17">
    <location>
        <position position="34"/>
    </location>
    <ligand>
        <name>ATP</name>
        <dbReference type="ChEBI" id="CHEBI:30616"/>
    </ligand>
</feature>
<feature type="binding site" evidence="16">
    <location>
        <position position="87"/>
    </location>
    <ligand>
        <name>substrate</name>
    </ligand>
</feature>
<dbReference type="CDD" id="cd14265">
    <property type="entry name" value="UDPK_IM_like"/>
    <property type="match status" value="1"/>
</dbReference>
<keyword evidence="4" id="KW-0444">Lipid biosynthesis</keyword>
<dbReference type="Pfam" id="PF01219">
    <property type="entry name" value="DAGK_prokar"/>
    <property type="match status" value="1"/>
</dbReference>
<keyword evidence="10 19" id="KW-1133">Transmembrane helix</keyword>
<keyword evidence="8 20" id="KW-0418">Kinase</keyword>
<dbReference type="Proteomes" id="UP000597444">
    <property type="component" value="Unassembled WGS sequence"/>
</dbReference>
<keyword evidence="18" id="KW-0479">Metal-binding</keyword>
<evidence type="ECO:0000256" key="7">
    <source>
        <dbReference type="ARBA" id="ARBA00022741"/>
    </source>
</evidence>
<evidence type="ECO:0000256" key="12">
    <source>
        <dbReference type="ARBA" id="ARBA00023136"/>
    </source>
</evidence>
<feature type="binding site" evidence="18">
    <location>
        <position position="94"/>
    </location>
    <ligand>
        <name>a divalent metal cation</name>
        <dbReference type="ChEBI" id="CHEBI:60240"/>
    </ligand>
</feature>
<feature type="binding site" evidence="17">
    <location>
        <begin position="103"/>
        <end position="105"/>
    </location>
    <ligand>
        <name>ATP</name>
        <dbReference type="ChEBI" id="CHEBI:30616"/>
    </ligand>
</feature>
<keyword evidence="13" id="KW-0594">Phospholipid biosynthesis</keyword>
<comment type="subcellular location">
    <subcellularLocation>
        <location evidence="1">Cell membrane</location>
        <topology evidence="1">Multi-pass membrane protein</topology>
    </subcellularLocation>
</comment>
<gene>
    <name evidence="20" type="ORF">KSF_016260</name>
</gene>
<dbReference type="GO" id="GO:0016301">
    <property type="term" value="F:kinase activity"/>
    <property type="evidence" value="ECO:0007669"/>
    <property type="project" value="UniProtKB-KW"/>
</dbReference>
<evidence type="ECO:0000256" key="8">
    <source>
        <dbReference type="ARBA" id="ARBA00022777"/>
    </source>
</evidence>
<dbReference type="InterPro" id="IPR036945">
    <property type="entry name" value="DAGK_sf"/>
</dbReference>
<evidence type="ECO:0000256" key="9">
    <source>
        <dbReference type="ARBA" id="ARBA00022840"/>
    </source>
</evidence>
<evidence type="ECO:0000256" key="17">
    <source>
        <dbReference type="PIRSR" id="PIRSR600829-3"/>
    </source>
</evidence>
<dbReference type="GO" id="GO:0008654">
    <property type="term" value="P:phospholipid biosynthetic process"/>
    <property type="evidence" value="ECO:0007669"/>
    <property type="project" value="UniProtKB-KW"/>
</dbReference>
<reference evidence="20" key="1">
    <citation type="submission" date="2020-10" db="EMBL/GenBank/DDBJ databases">
        <title>Taxonomic study of unclassified bacteria belonging to the class Ktedonobacteria.</title>
        <authorList>
            <person name="Yabe S."/>
            <person name="Wang C.M."/>
            <person name="Zheng Y."/>
            <person name="Sakai Y."/>
            <person name="Cavaletti L."/>
            <person name="Monciardini P."/>
            <person name="Donadio S."/>
        </authorList>
    </citation>
    <scope>NUCLEOTIDE SEQUENCE</scope>
    <source>
        <strain evidence="20">ID150040</strain>
    </source>
</reference>